<gene>
    <name evidence="2" type="ORF">DC20_16550</name>
</gene>
<organism evidence="2 3">
    <name type="scientific">Rufibacter tibetensis</name>
    <dbReference type="NCBI Taxonomy" id="512763"/>
    <lineage>
        <taxon>Bacteria</taxon>
        <taxon>Pseudomonadati</taxon>
        <taxon>Bacteroidota</taxon>
        <taxon>Cytophagia</taxon>
        <taxon>Cytophagales</taxon>
        <taxon>Hymenobacteraceae</taxon>
        <taxon>Rufibacter</taxon>
    </lineage>
</organism>
<dbReference type="Gene3D" id="3.10.129.10">
    <property type="entry name" value="Hotdog Thioesterase"/>
    <property type="match status" value="1"/>
</dbReference>
<dbReference type="PATRIC" id="fig|512763.3.peg.3643"/>
<dbReference type="InterPro" id="IPR050563">
    <property type="entry name" value="4-hydroxybenzoyl-CoA_TE"/>
</dbReference>
<evidence type="ECO:0000313" key="3">
    <source>
        <dbReference type="Proteomes" id="UP000061382"/>
    </source>
</evidence>
<evidence type="ECO:0000313" key="2">
    <source>
        <dbReference type="EMBL" id="ALJ00285.1"/>
    </source>
</evidence>
<dbReference type="STRING" id="512763.DC20_16550"/>
<dbReference type="PANTHER" id="PTHR31793">
    <property type="entry name" value="4-HYDROXYBENZOYL-COA THIOESTERASE FAMILY MEMBER"/>
    <property type="match status" value="1"/>
</dbReference>
<keyword evidence="3" id="KW-1185">Reference proteome</keyword>
<keyword evidence="1" id="KW-0378">Hydrolase</keyword>
<dbReference type="GO" id="GO:0047617">
    <property type="term" value="F:fatty acyl-CoA hydrolase activity"/>
    <property type="evidence" value="ECO:0007669"/>
    <property type="project" value="TreeGrafter"/>
</dbReference>
<dbReference type="InterPro" id="IPR029069">
    <property type="entry name" value="HotDog_dom_sf"/>
</dbReference>
<evidence type="ECO:0000256" key="1">
    <source>
        <dbReference type="ARBA" id="ARBA00022801"/>
    </source>
</evidence>
<protein>
    <submittedName>
        <fullName evidence="2">Acyl-ACP thioesterase</fullName>
    </submittedName>
</protein>
<name>A0A0P0C5Q2_9BACT</name>
<reference evidence="2 3" key="1">
    <citation type="submission" date="2015-08" db="EMBL/GenBank/DDBJ databases">
        <title>Complete genome sequence of Rufibacter tibetensis strain 1351t, a radiation-resistant bacterium from tibet plateau.</title>
        <authorList>
            <person name="Dai J."/>
        </authorList>
    </citation>
    <scope>NUCLEOTIDE SEQUENCE [LARGE SCALE GENOMIC DNA]</scope>
    <source>
        <strain evidence="2 3">1351</strain>
    </source>
</reference>
<dbReference type="RefSeq" id="WP_062544843.1">
    <property type="nucleotide sequence ID" value="NZ_CP012643.1"/>
</dbReference>
<dbReference type="AlphaFoldDB" id="A0A0P0C5Q2"/>
<sequence>MAKEHLHKFNIDIKVSEADIDALGHVNNVVYVRWVQEVSTAHWEHVAPPQMQEKYLWVVLRHEIDFHKPAFQEDTITGYTWVGEHQGAKFERFVSLYRAGTQELLAAAKTTWCLIDAQSMRPKRIEKEMLDLL</sequence>
<accession>A0A0P0C5Q2</accession>
<dbReference type="Pfam" id="PF13279">
    <property type="entry name" value="4HBT_2"/>
    <property type="match status" value="1"/>
</dbReference>
<dbReference type="KEGG" id="rti:DC20_16550"/>
<dbReference type="EMBL" id="CP012643">
    <property type="protein sequence ID" value="ALJ00285.1"/>
    <property type="molecule type" value="Genomic_DNA"/>
</dbReference>
<dbReference type="Proteomes" id="UP000061382">
    <property type="component" value="Chromosome"/>
</dbReference>
<dbReference type="PANTHER" id="PTHR31793:SF37">
    <property type="entry name" value="ACYL-COA THIOESTER HYDROLASE YBGC"/>
    <property type="match status" value="1"/>
</dbReference>
<proteinExistence type="predicted"/>
<dbReference type="OrthoDB" id="9801517at2"/>
<dbReference type="CDD" id="cd00586">
    <property type="entry name" value="4HBT"/>
    <property type="match status" value="1"/>
</dbReference>
<dbReference type="SUPFAM" id="SSF54637">
    <property type="entry name" value="Thioesterase/thiol ester dehydrase-isomerase"/>
    <property type="match status" value="1"/>
</dbReference>